<dbReference type="InterPro" id="IPR035914">
    <property type="entry name" value="Sperma_CUB_dom_sf"/>
</dbReference>
<feature type="domain" description="CUB" evidence="5">
    <location>
        <begin position="1"/>
        <end position="132"/>
    </location>
</feature>
<dbReference type="Gene3D" id="2.60.120.290">
    <property type="entry name" value="Spermadhesin, CUB domain"/>
    <property type="match status" value="3"/>
</dbReference>
<feature type="transmembrane region" description="Helical" evidence="4">
    <location>
        <begin position="600"/>
        <end position="617"/>
    </location>
</feature>
<comment type="caution">
    <text evidence="3">Lacks conserved residue(s) required for the propagation of feature annotation.</text>
</comment>
<keyword evidence="4" id="KW-1133">Transmembrane helix</keyword>
<evidence type="ECO:0000259" key="5">
    <source>
        <dbReference type="PROSITE" id="PS01180"/>
    </source>
</evidence>
<gene>
    <name evidence="6" type="ORF">DME_LOCUS9170</name>
</gene>
<dbReference type="Proteomes" id="UP000274756">
    <property type="component" value="Unassembled WGS sequence"/>
</dbReference>
<dbReference type="InterPro" id="IPR000859">
    <property type="entry name" value="CUB_dom"/>
</dbReference>
<keyword evidence="4" id="KW-0472">Membrane</keyword>
<dbReference type="OrthoDB" id="5795793at2759"/>
<accession>A0A3P7QXR1</accession>
<sequence>MEGQLKSPGFPVKYCNNLDCSYTISGANGKSVHLSIVSFETESRHDILEIRETFVVASKEYSALISVYHLWIYEFFFYRIISVKMIIIQLLLSGKDVGWPLFVSSPGNGYNLRFITDNSEEFGGFHARFARVNASRPGESCPRLFYEAIAEEQTLPTPSRKFRYNTGCVYMINTTNDNAILLQIKALSPFVKLTVYETENFDRHSQAEPLATISGLITALPYNLTSRTVSITVIMTLTRSHLEYHRNNASDHFNVVFKRTESLKFLFAACKCFAKNYLIKKNPIIITSPGYPLEYCDNLNCMTTIEFDKGSYDQTIRLDVNAFSLEHGFDFLHIYDRLLQPKYLIRKFLANFKILECRCPGSAQPLQFSTKSGQFSFDIPPDCSYLDCFLHFTKPILASINFEPGIKIAGSARIVNNEPMGFWYHLASSDNNSQIASFNFTYEWRKICQCGQSKLIANSEQSKILSSPDYPEYYCNMMKCNYSIIAPAGYIVAINITELSLETNEDFVAFFDGPSANNTRLRILILQRVYYEQMELYCRATGTNVYEPLIKSTQPEMFVYFESDVSIVNKGFVLYYYAEPLSGTLMQGDRPSSGISMSNILLAFTCLIFIFVIVVTYQKRILCFARKYGWTGASTVGFRNLTYNIDS</sequence>
<reference evidence="6 7" key="1">
    <citation type="submission" date="2018-11" db="EMBL/GenBank/DDBJ databases">
        <authorList>
            <consortium name="Pathogen Informatics"/>
        </authorList>
    </citation>
    <scope>NUCLEOTIDE SEQUENCE [LARGE SCALE GENOMIC DNA]</scope>
</reference>
<keyword evidence="1" id="KW-0677">Repeat</keyword>
<dbReference type="PROSITE" id="PS01180">
    <property type="entry name" value="CUB"/>
    <property type="match status" value="3"/>
</dbReference>
<dbReference type="SMART" id="SM00042">
    <property type="entry name" value="CUB"/>
    <property type="match status" value="3"/>
</dbReference>
<feature type="domain" description="CUB" evidence="5">
    <location>
        <begin position="450"/>
        <end position="579"/>
    </location>
</feature>
<evidence type="ECO:0000256" key="2">
    <source>
        <dbReference type="ARBA" id="ARBA00023157"/>
    </source>
</evidence>
<keyword evidence="7" id="KW-1185">Reference proteome</keyword>
<dbReference type="CDD" id="cd00041">
    <property type="entry name" value="CUB"/>
    <property type="match status" value="3"/>
</dbReference>
<dbReference type="STRING" id="318479.A0A3P7QXR1"/>
<name>A0A3P7QXR1_DRAME</name>
<evidence type="ECO:0000256" key="3">
    <source>
        <dbReference type="PROSITE-ProRule" id="PRU00059"/>
    </source>
</evidence>
<evidence type="ECO:0000256" key="4">
    <source>
        <dbReference type="SAM" id="Phobius"/>
    </source>
</evidence>
<dbReference type="Pfam" id="PF00431">
    <property type="entry name" value="CUB"/>
    <property type="match status" value="2"/>
</dbReference>
<organism evidence="6 7">
    <name type="scientific">Dracunculus medinensis</name>
    <name type="common">Guinea worm</name>
    <dbReference type="NCBI Taxonomy" id="318479"/>
    <lineage>
        <taxon>Eukaryota</taxon>
        <taxon>Metazoa</taxon>
        <taxon>Ecdysozoa</taxon>
        <taxon>Nematoda</taxon>
        <taxon>Chromadorea</taxon>
        <taxon>Rhabditida</taxon>
        <taxon>Spirurina</taxon>
        <taxon>Dracunculoidea</taxon>
        <taxon>Dracunculidae</taxon>
        <taxon>Dracunculus</taxon>
    </lineage>
</organism>
<evidence type="ECO:0000313" key="7">
    <source>
        <dbReference type="Proteomes" id="UP000274756"/>
    </source>
</evidence>
<evidence type="ECO:0000256" key="1">
    <source>
        <dbReference type="ARBA" id="ARBA00022737"/>
    </source>
</evidence>
<proteinExistence type="predicted"/>
<protein>
    <recommendedName>
        <fullName evidence="5">CUB domain-containing protein</fullName>
    </recommendedName>
</protein>
<keyword evidence="4" id="KW-0812">Transmembrane</keyword>
<dbReference type="EMBL" id="UYYG01001177">
    <property type="protein sequence ID" value="VDN59197.1"/>
    <property type="molecule type" value="Genomic_DNA"/>
</dbReference>
<feature type="domain" description="CUB" evidence="5">
    <location>
        <begin position="270"/>
        <end position="399"/>
    </location>
</feature>
<dbReference type="AlphaFoldDB" id="A0A3P7QXR1"/>
<evidence type="ECO:0000313" key="6">
    <source>
        <dbReference type="EMBL" id="VDN59197.1"/>
    </source>
</evidence>
<keyword evidence="2" id="KW-1015">Disulfide bond</keyword>
<dbReference type="SUPFAM" id="SSF49854">
    <property type="entry name" value="Spermadhesin, CUB domain"/>
    <property type="match status" value="3"/>
</dbReference>
<dbReference type="PANTHER" id="PTHR24251">
    <property type="entry name" value="OVOCHYMASE-RELATED"/>
    <property type="match status" value="1"/>
</dbReference>